<keyword evidence="2 14" id="KW-0547">Nucleotide-binding</keyword>
<dbReference type="EMBL" id="PCGZ01000011">
    <property type="protein sequence ID" value="PKU88514.1"/>
    <property type="molecule type" value="Genomic_DNA"/>
</dbReference>
<evidence type="ECO:0000256" key="5">
    <source>
        <dbReference type="ARBA" id="ARBA00022806"/>
    </source>
</evidence>
<dbReference type="Pfam" id="PF13361">
    <property type="entry name" value="UvrD_C"/>
    <property type="match status" value="1"/>
</dbReference>
<dbReference type="Gene3D" id="3.90.320.10">
    <property type="match status" value="1"/>
</dbReference>
<keyword evidence="3" id="KW-0227">DNA damage</keyword>
<dbReference type="EC" id="5.6.2.4" evidence="12"/>
<feature type="compositionally biased region" description="Basic residues" evidence="15">
    <location>
        <begin position="208"/>
        <end position="218"/>
    </location>
</feature>
<feature type="binding site" evidence="14">
    <location>
        <begin position="26"/>
        <end position="33"/>
    </location>
    <ligand>
        <name>ATP</name>
        <dbReference type="ChEBI" id="CHEBI:30616"/>
    </ligand>
</feature>
<dbReference type="InterPro" id="IPR011604">
    <property type="entry name" value="PDDEXK-like_dom_sf"/>
</dbReference>
<dbReference type="PROSITE" id="PS51217">
    <property type="entry name" value="UVRD_HELICASE_CTER"/>
    <property type="match status" value="1"/>
</dbReference>
<keyword evidence="4 14" id="KW-0378">Hydrolase</keyword>
<feature type="domain" description="UvrD-like helicase C-terminal" evidence="17">
    <location>
        <begin position="384"/>
        <end position="749"/>
    </location>
</feature>
<dbReference type="GO" id="GO:0005524">
    <property type="term" value="F:ATP binding"/>
    <property type="evidence" value="ECO:0007669"/>
    <property type="project" value="UniProtKB-UniRule"/>
</dbReference>
<keyword evidence="9" id="KW-0234">DNA repair</keyword>
<dbReference type="InterPro" id="IPR014016">
    <property type="entry name" value="UvrD-like_ATP-bd"/>
</dbReference>
<dbReference type="Pfam" id="PF00580">
    <property type="entry name" value="UvrD-helicase"/>
    <property type="match status" value="1"/>
</dbReference>
<dbReference type="PROSITE" id="PS51198">
    <property type="entry name" value="UVRD_HELICASE_ATP_BIND"/>
    <property type="match status" value="1"/>
</dbReference>
<evidence type="ECO:0000313" key="19">
    <source>
        <dbReference type="Proteomes" id="UP000233730"/>
    </source>
</evidence>
<gene>
    <name evidence="18" type="ORF">CQR46_1616</name>
</gene>
<name>A0A2N3QEJ7_9BIFI</name>
<dbReference type="GO" id="GO:0005829">
    <property type="term" value="C:cytosol"/>
    <property type="evidence" value="ECO:0007669"/>
    <property type="project" value="TreeGrafter"/>
</dbReference>
<keyword evidence="10" id="KW-0413">Isomerase</keyword>
<dbReference type="Gene3D" id="1.10.486.10">
    <property type="entry name" value="PCRA, domain 4"/>
    <property type="match status" value="1"/>
</dbReference>
<feature type="region of interest" description="Disordered" evidence="15">
    <location>
        <begin position="913"/>
        <end position="932"/>
    </location>
</feature>
<dbReference type="GO" id="GO:0043138">
    <property type="term" value="F:3'-5' DNA helicase activity"/>
    <property type="evidence" value="ECO:0007669"/>
    <property type="project" value="UniProtKB-EC"/>
</dbReference>
<evidence type="ECO:0000259" key="17">
    <source>
        <dbReference type="PROSITE" id="PS51217"/>
    </source>
</evidence>
<keyword evidence="5 14" id="KW-0347">Helicase</keyword>
<keyword evidence="1" id="KW-0540">Nuclease</keyword>
<reference evidence="18 19" key="1">
    <citation type="submission" date="2017-10" db="EMBL/GenBank/DDBJ databases">
        <title>Bifidobacterium genomics.</title>
        <authorList>
            <person name="Lugli G.A."/>
            <person name="Milani C."/>
            <person name="Mancabelli L."/>
        </authorList>
    </citation>
    <scope>NUCLEOTIDE SEQUENCE [LARGE SCALE GENOMIC DNA]</scope>
    <source>
        <strain evidence="18 19">1524B</strain>
    </source>
</reference>
<keyword evidence="6" id="KW-0269">Exonuclease</keyword>
<dbReference type="InterPro" id="IPR000212">
    <property type="entry name" value="DNA_helicase_UvrD/REP"/>
</dbReference>
<feature type="region of interest" description="Disordered" evidence="15">
    <location>
        <begin position="200"/>
        <end position="223"/>
    </location>
</feature>
<dbReference type="Pfam" id="PF12705">
    <property type="entry name" value="PDDEXK_1"/>
    <property type="match status" value="1"/>
</dbReference>
<sequence>MAAFVPSAQQQRIIGAPQDDDVLVVAGAGSGKTFTMTQRIIHLIETGVAPEGILGLTFTRKAAAELLSRVSAAVSAHSTAPGRSAFMKPDVSTYDAFFQSIVRQYGLLVGFDQETQPLSAAGTVQLVSEVIGAHMGVVLDSGEDFGGFTSLVGQVLQLSSGIANAMIGEGCEDIDTAIARIRAWDSRFIARADAMLEGLEVPAEQPQRPKRPTQRGKKGPTELDKANMARYEASLRDYAAALPLWRAAQLRSVARRRDTLLTLVALFQQAKRERHMAEFSDFTIAAFQLVSRFPSIGARYRRRYTHVLLDEYQDTSTTQSALLAKLFHASPSDRAAVSAVGDPYQAIYSFRGASPGAFRLFQEQFGLREDVDPLPLTQTRRNARVVLEAANDITRVLRRHHARPGSALTREVGVQPLTNVDDGSALVEEGTVGVLGYALRGQEIDGVVRFAHEAVLRHRHLDVQYRHLHWTVSADSAPNEGPHVAVLCRSKKIIPLIQAALEQSGLSTLAVGASALLARPEIIDVLGVLRVVADHADSQALMRLLATPRFGLGAHDLRRLARLAERLNTQYRYRALVQAGLGAPDADYQTQYAAVREHAQRVPNAVFVADVLMGDDADYLIDTSTLSDAGKRAAKHAGAVLRHVQRAAYEPIAHVIRAAVQALNLDVDMLLAAGIHAGETPNTAAVRAPIDALLATVDTFTQEIAVSQTPTLRGYLAWIDAMGSLEDEQPVAPDVPVDVVLMTVHQSKGLEWDAVAVVDMRAGTFPSKQGDHLAIETVPESGDDEIIATHEGKWRPPEYVERARTWLSDPAAVPVPVRVDAGILPRFPRTMAPGADPLDALDAMESAEELEDEVFGELRGVQVELGEAGEDDARRWALTQEEEYGRMAHADERRLMYVALTRARSEALLTYSRSNGDGLATSGDERQSGKPSNFWTEVRDALRGHADRATEPGNLHGEGELLAARGEDLPEGFFVGAHAQEFEDAVVGGAWNADAGGQGQTLHLPWPFTLSAPMLACLRNGVEEVREAMDTEGVPAGPTGVLTHHALRLAGDADLGPMPDMPTEQIMRLLRAKAQRVLAAQRLNATTIQANANDHDDYARRDFVRGVLRPIPQMSSPAAQAGTRLHAWAERFLLAGRPGETATRASMEADVRAALSPAGEARGEEHDVLVWAERLIGSPWAQRELAGAEQSIVAALDGVGNLVQGKLDAVFVGGVDPSDESKDYTVVDWKTGARPRNAAQRAQKLKQLDFYRLLLSKERGVPLERIDGALYYLSEPDEARRQIVAEPKGEAQIMEELRQGVPEVSDVD</sequence>
<comment type="catalytic activity">
    <reaction evidence="11">
        <text>Couples ATP hydrolysis with the unwinding of duplex DNA by translocating in the 3'-5' direction.</text>
        <dbReference type="EC" id="5.6.2.4"/>
    </reaction>
</comment>
<protein>
    <recommendedName>
        <fullName evidence="12">DNA 3'-5' helicase</fullName>
        <ecNumber evidence="12">5.6.2.4</ecNumber>
    </recommendedName>
</protein>
<feature type="domain" description="UvrD-like helicase ATP-binding" evidence="16">
    <location>
        <begin position="5"/>
        <end position="383"/>
    </location>
</feature>
<evidence type="ECO:0000256" key="8">
    <source>
        <dbReference type="ARBA" id="ARBA00023125"/>
    </source>
</evidence>
<evidence type="ECO:0000256" key="3">
    <source>
        <dbReference type="ARBA" id="ARBA00022763"/>
    </source>
</evidence>
<evidence type="ECO:0000256" key="9">
    <source>
        <dbReference type="ARBA" id="ARBA00023204"/>
    </source>
</evidence>
<evidence type="ECO:0000256" key="2">
    <source>
        <dbReference type="ARBA" id="ARBA00022741"/>
    </source>
</evidence>
<evidence type="ECO:0000256" key="13">
    <source>
        <dbReference type="ARBA" id="ARBA00048988"/>
    </source>
</evidence>
<comment type="caution">
    <text evidence="18">The sequence shown here is derived from an EMBL/GenBank/DDBJ whole genome shotgun (WGS) entry which is preliminary data.</text>
</comment>
<evidence type="ECO:0000313" key="18">
    <source>
        <dbReference type="EMBL" id="PKU88514.1"/>
    </source>
</evidence>
<dbReference type="PANTHER" id="PTHR11070">
    <property type="entry name" value="UVRD / RECB / PCRA DNA HELICASE FAMILY MEMBER"/>
    <property type="match status" value="1"/>
</dbReference>
<evidence type="ECO:0000256" key="14">
    <source>
        <dbReference type="PROSITE-ProRule" id="PRU00560"/>
    </source>
</evidence>
<keyword evidence="7 14" id="KW-0067">ATP-binding</keyword>
<dbReference type="RefSeq" id="WP_101430337.1">
    <property type="nucleotide sequence ID" value="NZ_PCGZ01000011.1"/>
</dbReference>
<evidence type="ECO:0000256" key="7">
    <source>
        <dbReference type="ARBA" id="ARBA00022840"/>
    </source>
</evidence>
<evidence type="ECO:0000259" key="16">
    <source>
        <dbReference type="PROSITE" id="PS51198"/>
    </source>
</evidence>
<comment type="catalytic activity">
    <reaction evidence="13">
        <text>ATP + H2O = ADP + phosphate + H(+)</text>
        <dbReference type="Rhea" id="RHEA:13065"/>
        <dbReference type="ChEBI" id="CHEBI:15377"/>
        <dbReference type="ChEBI" id="CHEBI:15378"/>
        <dbReference type="ChEBI" id="CHEBI:30616"/>
        <dbReference type="ChEBI" id="CHEBI:43474"/>
        <dbReference type="ChEBI" id="CHEBI:456216"/>
        <dbReference type="EC" id="5.6.2.4"/>
    </reaction>
</comment>
<dbReference type="PANTHER" id="PTHR11070:SF55">
    <property type="entry name" value="DNA 3'-5' HELICASE"/>
    <property type="match status" value="1"/>
</dbReference>
<dbReference type="Gene3D" id="3.40.50.300">
    <property type="entry name" value="P-loop containing nucleotide triphosphate hydrolases"/>
    <property type="match status" value="4"/>
</dbReference>
<evidence type="ECO:0000256" key="15">
    <source>
        <dbReference type="SAM" id="MobiDB-lite"/>
    </source>
</evidence>
<dbReference type="GO" id="GO:0003677">
    <property type="term" value="F:DNA binding"/>
    <property type="evidence" value="ECO:0007669"/>
    <property type="project" value="UniProtKB-KW"/>
</dbReference>
<dbReference type="CDD" id="cd17932">
    <property type="entry name" value="DEXQc_UvrD"/>
    <property type="match status" value="1"/>
</dbReference>
<dbReference type="SUPFAM" id="SSF52540">
    <property type="entry name" value="P-loop containing nucleoside triphosphate hydrolases"/>
    <property type="match status" value="1"/>
</dbReference>
<evidence type="ECO:0000256" key="1">
    <source>
        <dbReference type="ARBA" id="ARBA00022722"/>
    </source>
</evidence>
<organism evidence="18 19">
    <name type="scientific">Bifidobacterium pseudolongum subsp. globosum</name>
    <dbReference type="NCBI Taxonomy" id="1690"/>
    <lineage>
        <taxon>Bacteria</taxon>
        <taxon>Bacillati</taxon>
        <taxon>Actinomycetota</taxon>
        <taxon>Actinomycetes</taxon>
        <taxon>Bifidobacteriales</taxon>
        <taxon>Bifidobacteriaceae</taxon>
        <taxon>Bifidobacterium</taxon>
    </lineage>
</organism>
<keyword evidence="8" id="KW-0238">DNA-binding</keyword>
<dbReference type="Proteomes" id="UP000233730">
    <property type="component" value="Unassembled WGS sequence"/>
</dbReference>
<evidence type="ECO:0000256" key="6">
    <source>
        <dbReference type="ARBA" id="ARBA00022839"/>
    </source>
</evidence>
<dbReference type="InterPro" id="IPR014017">
    <property type="entry name" value="DNA_helicase_UvrD-like_C"/>
</dbReference>
<evidence type="ECO:0000256" key="11">
    <source>
        <dbReference type="ARBA" id="ARBA00034617"/>
    </source>
</evidence>
<dbReference type="InterPro" id="IPR027417">
    <property type="entry name" value="P-loop_NTPase"/>
</dbReference>
<evidence type="ECO:0000256" key="10">
    <source>
        <dbReference type="ARBA" id="ARBA00023235"/>
    </source>
</evidence>
<accession>A0A2N3QEJ7</accession>
<proteinExistence type="predicted"/>
<dbReference type="GO" id="GO:0033202">
    <property type="term" value="C:DNA helicase complex"/>
    <property type="evidence" value="ECO:0007669"/>
    <property type="project" value="TreeGrafter"/>
</dbReference>
<dbReference type="InterPro" id="IPR038726">
    <property type="entry name" value="PDDEXK_AddAB-type"/>
</dbReference>
<evidence type="ECO:0000256" key="12">
    <source>
        <dbReference type="ARBA" id="ARBA00034808"/>
    </source>
</evidence>
<evidence type="ECO:0000256" key="4">
    <source>
        <dbReference type="ARBA" id="ARBA00022801"/>
    </source>
</evidence>
<dbReference type="GO" id="GO:0000725">
    <property type="term" value="P:recombinational repair"/>
    <property type="evidence" value="ECO:0007669"/>
    <property type="project" value="TreeGrafter"/>
</dbReference>
<dbReference type="GO" id="GO:0004527">
    <property type="term" value="F:exonuclease activity"/>
    <property type="evidence" value="ECO:0007669"/>
    <property type="project" value="UniProtKB-KW"/>
</dbReference>